<sequence length="461" mass="51139">MVALTNMHLFSVHKGRRPRFELHLKIHDLNNVPLVAGHSYIKWHLTYSMHAEHRGRTGKCSILNHRVEYAFDKVVSGIRMSVDRNNQLVECPMEFEILQEFDSSEKITLGFVRLNLAEYVEESGALFRDVTSPPPPARRRADSGATNLSLSPTATRATTRVSEEHVREREPEEGIVRRYLIQDSKINSTLKIGILLVQVDGDRNYVAPPLKTAPVFGGIAGFMAPEQIEDDAGPLPNLAKNRDVAEVQDLYRKTLAASWSRQPAELPADECIEDIFSGGNGWKTKAPGRSSSAPNASSTFDATTDDDFDDTDRQHGASRPTGVRRPTFHQHRRVHSSSSSPFRHPHRRSTSGSSDKSVSTVTAIQGGPRAHPPPFRRNPRSYELEDHQDDGSMRSSAASQVSLTSTGGSSSSSSSSGSERERMSGNYSHPHHYHHGMSHVKEIGEFEARDDMVCWTLGGQS</sequence>
<protein>
    <recommendedName>
        <fullName evidence="2">C2 NT-type domain-containing protein</fullName>
    </recommendedName>
</protein>
<gene>
    <name evidence="3" type="ORF">ESCO_003264</name>
</gene>
<evidence type="ECO:0000259" key="2">
    <source>
        <dbReference type="PROSITE" id="PS51840"/>
    </source>
</evidence>
<dbReference type="InterPro" id="IPR019448">
    <property type="entry name" value="NT-C2"/>
</dbReference>
<organism evidence="3 4">
    <name type="scientific">Escovopsis weberi</name>
    <dbReference type="NCBI Taxonomy" id="150374"/>
    <lineage>
        <taxon>Eukaryota</taxon>
        <taxon>Fungi</taxon>
        <taxon>Dikarya</taxon>
        <taxon>Ascomycota</taxon>
        <taxon>Pezizomycotina</taxon>
        <taxon>Sordariomycetes</taxon>
        <taxon>Hypocreomycetidae</taxon>
        <taxon>Hypocreales</taxon>
        <taxon>Hypocreaceae</taxon>
        <taxon>Escovopsis</taxon>
    </lineage>
</organism>
<evidence type="ECO:0000313" key="3">
    <source>
        <dbReference type="EMBL" id="KOS17641.1"/>
    </source>
</evidence>
<feature type="domain" description="C2 NT-type" evidence="2">
    <location>
        <begin position="10"/>
        <end position="154"/>
    </location>
</feature>
<feature type="compositionally biased region" description="Polar residues" evidence="1">
    <location>
        <begin position="393"/>
        <end position="403"/>
    </location>
</feature>
<dbReference type="InterPro" id="IPR039931">
    <property type="entry name" value="EEIG1/2-like"/>
</dbReference>
<feature type="region of interest" description="Disordered" evidence="1">
    <location>
        <begin position="128"/>
        <end position="156"/>
    </location>
</feature>
<dbReference type="PROSITE" id="PS51840">
    <property type="entry name" value="C2_NT"/>
    <property type="match status" value="1"/>
</dbReference>
<dbReference type="Pfam" id="PF10358">
    <property type="entry name" value="NT-C2"/>
    <property type="match status" value="1"/>
</dbReference>
<reference evidence="3 4" key="1">
    <citation type="submission" date="2015-07" db="EMBL/GenBank/DDBJ databases">
        <title>The genome of the fungus Escovopsis weberi, a specialized disease agent of ant agriculture.</title>
        <authorList>
            <person name="de Man T.J."/>
            <person name="Stajich J.E."/>
            <person name="Kubicek C.P."/>
            <person name="Chenthamara K."/>
            <person name="Atanasova L."/>
            <person name="Druzhinina I.S."/>
            <person name="Birnbaum S."/>
            <person name="Barribeau S.M."/>
            <person name="Teiling C."/>
            <person name="Suen G."/>
            <person name="Currie C."/>
            <person name="Gerardo N.M."/>
        </authorList>
    </citation>
    <scope>NUCLEOTIDE SEQUENCE [LARGE SCALE GENOMIC DNA]</scope>
</reference>
<dbReference type="STRING" id="150374.A0A0M8N166"/>
<name>A0A0M8N166_ESCWE</name>
<accession>A0A0M8N166</accession>
<dbReference type="OrthoDB" id="3365224at2759"/>
<feature type="compositionally biased region" description="Low complexity" evidence="1">
    <location>
        <begin position="404"/>
        <end position="417"/>
    </location>
</feature>
<feature type="compositionally biased region" description="Polar residues" evidence="1">
    <location>
        <begin position="144"/>
        <end position="156"/>
    </location>
</feature>
<keyword evidence="4" id="KW-1185">Reference proteome</keyword>
<dbReference type="PANTHER" id="PTHR21456:SF1">
    <property type="entry name" value="C2 NT-TYPE DOMAIN-CONTAINING PROTEIN"/>
    <property type="match status" value="1"/>
</dbReference>
<dbReference type="AlphaFoldDB" id="A0A0M8N166"/>
<dbReference type="EMBL" id="LGSR01000022">
    <property type="protein sequence ID" value="KOS17641.1"/>
    <property type="molecule type" value="Genomic_DNA"/>
</dbReference>
<feature type="compositionally biased region" description="Low complexity" evidence="1">
    <location>
        <begin position="350"/>
        <end position="362"/>
    </location>
</feature>
<comment type="caution">
    <text evidence="3">The sequence shown here is derived from an EMBL/GenBank/DDBJ whole genome shotgun (WGS) entry which is preliminary data.</text>
</comment>
<evidence type="ECO:0000313" key="4">
    <source>
        <dbReference type="Proteomes" id="UP000053831"/>
    </source>
</evidence>
<dbReference type="PANTHER" id="PTHR21456">
    <property type="entry name" value="FAMILY WITH SEQUENCE SIMILARITY 102"/>
    <property type="match status" value="1"/>
</dbReference>
<evidence type="ECO:0000256" key="1">
    <source>
        <dbReference type="SAM" id="MobiDB-lite"/>
    </source>
</evidence>
<feature type="compositionally biased region" description="Basic and acidic residues" evidence="1">
    <location>
        <begin position="380"/>
        <end position="392"/>
    </location>
</feature>
<feature type="compositionally biased region" description="Basic residues" evidence="1">
    <location>
        <begin position="326"/>
        <end position="335"/>
    </location>
</feature>
<dbReference type="Proteomes" id="UP000053831">
    <property type="component" value="Unassembled WGS sequence"/>
</dbReference>
<feature type="region of interest" description="Disordered" evidence="1">
    <location>
        <begin position="283"/>
        <end position="434"/>
    </location>
</feature>
<proteinExistence type="predicted"/>